<protein>
    <submittedName>
        <fullName evidence="3">GNAT family N-acetyltransferase</fullName>
    </submittedName>
</protein>
<dbReference type="PANTHER" id="PTHR13947">
    <property type="entry name" value="GNAT FAMILY N-ACETYLTRANSFERASE"/>
    <property type="match status" value="1"/>
</dbReference>
<dbReference type="EMBL" id="JAPMLT010000002">
    <property type="protein sequence ID" value="MCX7569645.1"/>
    <property type="molecule type" value="Genomic_DNA"/>
</dbReference>
<proteinExistence type="predicted"/>
<dbReference type="CDD" id="cd04301">
    <property type="entry name" value="NAT_SF"/>
    <property type="match status" value="1"/>
</dbReference>
<organism evidence="3 4">
    <name type="scientific">Tumebacillus lacus</name>
    <dbReference type="NCBI Taxonomy" id="2995335"/>
    <lineage>
        <taxon>Bacteria</taxon>
        <taxon>Bacillati</taxon>
        <taxon>Bacillota</taxon>
        <taxon>Bacilli</taxon>
        <taxon>Bacillales</taxon>
        <taxon>Alicyclobacillaceae</taxon>
        <taxon>Tumebacillus</taxon>
    </lineage>
</organism>
<reference evidence="3 4" key="1">
    <citation type="submission" date="2022-11" db="EMBL/GenBank/DDBJ databases">
        <title>Study of microbial diversity in lake waters.</title>
        <authorList>
            <person name="Zhang J."/>
        </authorList>
    </citation>
    <scope>NUCLEOTIDE SEQUENCE [LARGE SCALE GENOMIC DNA]</scope>
    <source>
        <strain evidence="3 4">DT12</strain>
    </source>
</reference>
<name>A0ABT3WY91_9BACL</name>
<dbReference type="InterPro" id="IPR000182">
    <property type="entry name" value="GNAT_dom"/>
</dbReference>
<evidence type="ECO:0000259" key="2">
    <source>
        <dbReference type="PROSITE" id="PS51186"/>
    </source>
</evidence>
<dbReference type="Pfam" id="PF00583">
    <property type="entry name" value="Acetyltransf_1"/>
    <property type="match status" value="1"/>
</dbReference>
<dbReference type="PROSITE" id="PS51186">
    <property type="entry name" value="GNAT"/>
    <property type="match status" value="1"/>
</dbReference>
<evidence type="ECO:0000313" key="3">
    <source>
        <dbReference type="EMBL" id="MCX7569645.1"/>
    </source>
</evidence>
<evidence type="ECO:0000313" key="4">
    <source>
        <dbReference type="Proteomes" id="UP001208017"/>
    </source>
</evidence>
<gene>
    <name evidence="3" type="ORF">OS242_06685</name>
</gene>
<keyword evidence="1" id="KW-0808">Transferase</keyword>
<dbReference type="InterPro" id="IPR016181">
    <property type="entry name" value="Acyl_CoA_acyltransferase"/>
</dbReference>
<comment type="caution">
    <text evidence="3">The sequence shown here is derived from an EMBL/GenBank/DDBJ whole genome shotgun (WGS) entry which is preliminary data.</text>
</comment>
<feature type="domain" description="N-acetyltransferase" evidence="2">
    <location>
        <begin position="1"/>
        <end position="138"/>
    </location>
</feature>
<dbReference type="SUPFAM" id="SSF55729">
    <property type="entry name" value="Acyl-CoA N-acyltransferases (Nat)"/>
    <property type="match status" value="1"/>
</dbReference>
<dbReference type="Gene3D" id="3.40.630.30">
    <property type="match status" value="1"/>
</dbReference>
<dbReference type="InterPro" id="IPR050769">
    <property type="entry name" value="NAT_camello-type"/>
</dbReference>
<dbReference type="PANTHER" id="PTHR13947:SF37">
    <property type="entry name" value="LD18367P"/>
    <property type="match status" value="1"/>
</dbReference>
<sequence>MLHAVQKRRDAYLPLLLLADPSEEAVRRYLEVGELYAWLSEEDETIGVMHVLAEEEATPVVELKNVSVRERYQGQGHGKQMVEAVLTMLRQRGVREVKVATGNSSIGNLAFYQKLGFRMTGIEHDYFLREYSEPITENGIPCRDRIHFARTL</sequence>
<evidence type="ECO:0000256" key="1">
    <source>
        <dbReference type="ARBA" id="ARBA00022679"/>
    </source>
</evidence>
<accession>A0ABT3WY91</accession>
<keyword evidence="4" id="KW-1185">Reference proteome</keyword>
<dbReference type="Proteomes" id="UP001208017">
    <property type="component" value="Unassembled WGS sequence"/>
</dbReference>
<dbReference type="RefSeq" id="WP_267150880.1">
    <property type="nucleotide sequence ID" value="NZ_JAPMLT010000002.1"/>
</dbReference>